<dbReference type="HOGENOM" id="CLU_3342173_0_0_9"/>
<reference evidence="1 2" key="1">
    <citation type="submission" date="2007-08" db="EMBL/GenBank/DDBJ databases">
        <authorList>
            <person name="Fulton L."/>
            <person name="Clifton S."/>
            <person name="Fulton B."/>
            <person name="Xu J."/>
            <person name="Minx P."/>
            <person name="Pepin K.H."/>
            <person name="Johnson M."/>
            <person name="Thiruvilangam P."/>
            <person name="Bhonagiri V."/>
            <person name="Nash W.E."/>
            <person name="Mardis E.R."/>
            <person name="Wilson R.K."/>
        </authorList>
    </citation>
    <scope>NUCLEOTIDE SEQUENCE [LARGE SCALE GENOMIC DNA]</scope>
    <source>
        <strain evidence="2">ATCC BAA-613 / DSM 15670 / CCUG 46953 / JCM 12243 / WAL 16351</strain>
    </source>
</reference>
<dbReference type="EMBL" id="ABCC02000011">
    <property type="protein sequence ID" value="EDP18683.1"/>
    <property type="molecule type" value="Genomic_DNA"/>
</dbReference>
<comment type="caution">
    <text evidence="1">The sequence shown here is derived from an EMBL/GenBank/DDBJ whole genome shotgun (WGS) entry which is preliminary data.</text>
</comment>
<dbReference type="PaxDb" id="411902-CLOBOL_01045"/>
<evidence type="ECO:0000313" key="1">
    <source>
        <dbReference type="EMBL" id="EDP18683.1"/>
    </source>
</evidence>
<dbReference type="Proteomes" id="UP000005396">
    <property type="component" value="Unassembled WGS sequence"/>
</dbReference>
<name>A8RJW0_ENTBW</name>
<reference evidence="1 2" key="2">
    <citation type="submission" date="2007-09" db="EMBL/GenBank/DDBJ databases">
        <title>Draft genome sequence of Clostridium bolteae (ATCC BAA-613).</title>
        <authorList>
            <person name="Sudarsanam P."/>
            <person name="Ley R."/>
            <person name="Guruge J."/>
            <person name="Turnbaugh P.J."/>
            <person name="Mahowald M."/>
            <person name="Liep D."/>
            <person name="Gordon J."/>
        </authorList>
    </citation>
    <scope>NUCLEOTIDE SEQUENCE [LARGE SCALE GENOMIC DNA]</scope>
    <source>
        <strain evidence="2">ATCC BAA-613 / DSM 15670 / CCUG 46953 / JCM 12243 / WAL 16351</strain>
    </source>
</reference>
<organism evidence="1 2">
    <name type="scientific">Enterocloster bolteae (strain ATCC BAA-613 / DSM 15670 / CCUG 46953 / JCM 12243 / WAL 16351)</name>
    <name type="common">Clostridium bolteae</name>
    <dbReference type="NCBI Taxonomy" id="411902"/>
    <lineage>
        <taxon>Bacteria</taxon>
        <taxon>Bacillati</taxon>
        <taxon>Bacillota</taxon>
        <taxon>Clostridia</taxon>
        <taxon>Lachnospirales</taxon>
        <taxon>Lachnospiraceae</taxon>
        <taxon>Enterocloster</taxon>
    </lineage>
</organism>
<dbReference type="AlphaFoldDB" id="A8RJW0"/>
<sequence length="37" mass="4440">MMEPWRRCGGIMATLWQNHGGTGKPLCRNRTRIRRIW</sequence>
<accession>A8RJW0</accession>
<proteinExistence type="predicted"/>
<gene>
    <name evidence="1" type="ORF">CLOBOL_01045</name>
</gene>
<evidence type="ECO:0000313" key="2">
    <source>
        <dbReference type="Proteomes" id="UP000005396"/>
    </source>
</evidence>
<protein>
    <submittedName>
        <fullName evidence="1">Uncharacterized protein</fullName>
    </submittedName>
</protein>